<feature type="domain" description="(S)-ureidoglycine aminohydrolase cupin" evidence="1">
    <location>
        <begin position="45"/>
        <end position="117"/>
    </location>
</feature>
<dbReference type="Pfam" id="PF05899">
    <property type="entry name" value="Cupin_3"/>
    <property type="match status" value="1"/>
</dbReference>
<dbReference type="Proteomes" id="UP001589628">
    <property type="component" value="Unassembled WGS sequence"/>
</dbReference>
<protein>
    <submittedName>
        <fullName evidence="2">Cupin domain-containing protein</fullName>
    </submittedName>
</protein>
<dbReference type="CDD" id="cd02227">
    <property type="entry name" value="cupin_TM1112-like"/>
    <property type="match status" value="1"/>
</dbReference>
<dbReference type="InterPro" id="IPR011051">
    <property type="entry name" value="RmlC_Cupin_sf"/>
</dbReference>
<proteinExistence type="predicted"/>
<dbReference type="SUPFAM" id="SSF51182">
    <property type="entry name" value="RmlC-like cupins"/>
    <property type="match status" value="1"/>
</dbReference>
<dbReference type="InterPro" id="IPR008579">
    <property type="entry name" value="UGlyAH_Cupin_dom"/>
</dbReference>
<dbReference type="PANTHER" id="PTHR40943">
    <property type="entry name" value="CYTOPLASMIC PROTEIN-RELATED"/>
    <property type="match status" value="1"/>
</dbReference>
<evidence type="ECO:0000259" key="1">
    <source>
        <dbReference type="Pfam" id="PF05899"/>
    </source>
</evidence>
<keyword evidence="3" id="KW-1185">Reference proteome</keyword>
<dbReference type="PANTHER" id="PTHR40943:SF2">
    <property type="entry name" value="(S)-UREIDOGLYCINE AMINOHYDROLASE CUPIN DOMAIN-CONTAINING PROTEIN"/>
    <property type="match status" value="1"/>
</dbReference>
<dbReference type="Gene3D" id="2.60.120.10">
    <property type="entry name" value="Jelly Rolls"/>
    <property type="match status" value="1"/>
</dbReference>
<dbReference type="RefSeq" id="WP_027313920.1">
    <property type="nucleotide sequence ID" value="NZ_JBHLZN010000001.1"/>
</dbReference>
<gene>
    <name evidence="2" type="ORF">ACFFLH_05565</name>
</gene>
<organism evidence="2 3">
    <name type="scientific">Balneatrix alpica</name>
    <dbReference type="NCBI Taxonomy" id="75684"/>
    <lineage>
        <taxon>Bacteria</taxon>
        <taxon>Pseudomonadati</taxon>
        <taxon>Pseudomonadota</taxon>
        <taxon>Gammaproteobacteria</taxon>
        <taxon>Oceanospirillales</taxon>
        <taxon>Balneatrichaceae</taxon>
        <taxon>Balneatrix</taxon>
    </lineage>
</organism>
<name>A0ABV5ZCF1_9GAMM</name>
<evidence type="ECO:0000313" key="3">
    <source>
        <dbReference type="Proteomes" id="UP001589628"/>
    </source>
</evidence>
<accession>A0ABV5ZCF1</accession>
<reference evidence="2 3" key="1">
    <citation type="submission" date="2024-09" db="EMBL/GenBank/DDBJ databases">
        <authorList>
            <person name="Sun Q."/>
            <person name="Mori K."/>
        </authorList>
    </citation>
    <scope>NUCLEOTIDE SEQUENCE [LARGE SCALE GENOMIC DNA]</scope>
    <source>
        <strain evidence="2 3">ATCC 51285</strain>
    </source>
</reference>
<dbReference type="EMBL" id="JBHLZN010000001">
    <property type="protein sequence ID" value="MFB9885871.1"/>
    <property type="molecule type" value="Genomic_DNA"/>
</dbReference>
<sequence length="123" mass="14131">MPKTIADLVSFADASTPASIDFPKPERLVKGNPQRTTWNHYSDSQERFHSGVWECEPGAWEVYYDENEDEFCYIVEGRFRLHDQQGQYKEFQAGDAFVIPGGFCGVWETLEKVKKLYVIASKA</sequence>
<dbReference type="InterPro" id="IPR014710">
    <property type="entry name" value="RmlC-like_jellyroll"/>
</dbReference>
<comment type="caution">
    <text evidence="2">The sequence shown here is derived from an EMBL/GenBank/DDBJ whole genome shotgun (WGS) entry which is preliminary data.</text>
</comment>
<evidence type="ECO:0000313" key="2">
    <source>
        <dbReference type="EMBL" id="MFB9885871.1"/>
    </source>
</evidence>